<dbReference type="RefSeq" id="WP_165103268.1">
    <property type="nucleotide sequence ID" value="NZ_JAAKGU010000014.1"/>
</dbReference>
<gene>
    <name evidence="1" type="ORF">G5B47_22690</name>
</gene>
<sequence length="53" mass="5855">MSDGKYYVKAWIADVELGDSSNAYNKLGKLVGVKPLDEIEVTVKGSMYDDLNN</sequence>
<accession>A0A6M1PPT1</accession>
<reference evidence="1 2" key="1">
    <citation type="submission" date="2020-02" db="EMBL/GenBank/DDBJ databases">
        <authorList>
            <person name="Gao J."/>
            <person name="Sun J."/>
        </authorList>
    </citation>
    <scope>NUCLEOTIDE SEQUENCE [LARGE SCALE GENOMIC DNA]</scope>
    <source>
        <strain evidence="1 2">7124</strain>
    </source>
</reference>
<keyword evidence="2" id="KW-1185">Reference proteome</keyword>
<dbReference type="Proteomes" id="UP000480151">
    <property type="component" value="Unassembled WGS sequence"/>
</dbReference>
<protein>
    <submittedName>
        <fullName evidence="1">Uncharacterized protein</fullName>
    </submittedName>
</protein>
<dbReference type="EMBL" id="JAAKGU010000014">
    <property type="protein sequence ID" value="NGM85216.1"/>
    <property type="molecule type" value="Genomic_DNA"/>
</dbReference>
<comment type="caution">
    <text evidence="1">The sequence shown here is derived from an EMBL/GenBank/DDBJ whole genome shotgun (WGS) entry which is preliminary data.</text>
</comment>
<proteinExistence type="predicted"/>
<organism evidence="1 2">
    <name type="scientific">Paenibacillus apii</name>
    <dbReference type="NCBI Taxonomy" id="1850370"/>
    <lineage>
        <taxon>Bacteria</taxon>
        <taxon>Bacillati</taxon>
        <taxon>Bacillota</taxon>
        <taxon>Bacilli</taxon>
        <taxon>Bacillales</taxon>
        <taxon>Paenibacillaceae</taxon>
        <taxon>Paenibacillus</taxon>
    </lineage>
</organism>
<name>A0A6M1PPT1_9BACL</name>
<evidence type="ECO:0000313" key="1">
    <source>
        <dbReference type="EMBL" id="NGM85216.1"/>
    </source>
</evidence>
<dbReference type="AlphaFoldDB" id="A0A6M1PPT1"/>
<evidence type="ECO:0000313" key="2">
    <source>
        <dbReference type="Proteomes" id="UP000480151"/>
    </source>
</evidence>